<feature type="transmembrane region" description="Helical" evidence="1">
    <location>
        <begin position="48"/>
        <end position="68"/>
    </location>
</feature>
<keyword evidence="1" id="KW-0812">Transmembrane</keyword>
<keyword evidence="1" id="KW-0472">Membrane</keyword>
<gene>
    <name evidence="2" type="ORF">DEO27_003845</name>
</gene>
<proteinExistence type="predicted"/>
<reference evidence="2" key="1">
    <citation type="submission" date="2019-08" db="EMBL/GenBank/DDBJ databases">
        <title>Comparative genome analysis confer to the adaptation heavy metal polluted environment.</title>
        <authorList>
            <person name="Li Y."/>
        </authorList>
    </citation>
    <scope>NUCLEOTIDE SEQUENCE [LARGE SCALE GENOMIC DNA]</scope>
    <source>
        <strain evidence="2">P1</strain>
    </source>
</reference>
<keyword evidence="1" id="KW-1133">Transmembrane helix</keyword>
<protein>
    <submittedName>
        <fullName evidence="2">Uncharacterized protein</fullName>
    </submittedName>
</protein>
<organism evidence="2 3">
    <name type="scientific">Mucilaginibacter rubeus</name>
    <dbReference type="NCBI Taxonomy" id="2027860"/>
    <lineage>
        <taxon>Bacteria</taxon>
        <taxon>Pseudomonadati</taxon>
        <taxon>Bacteroidota</taxon>
        <taxon>Sphingobacteriia</taxon>
        <taxon>Sphingobacteriales</taxon>
        <taxon>Sphingobacteriaceae</taxon>
        <taxon>Mucilaginibacter</taxon>
    </lineage>
</organism>
<dbReference type="EMBL" id="CP043450">
    <property type="protein sequence ID" value="QEM09183.1"/>
    <property type="molecule type" value="Genomic_DNA"/>
</dbReference>
<accession>A0A5C1HUR6</accession>
<dbReference type="RefSeq" id="WP_146750015.1">
    <property type="nucleotide sequence ID" value="NZ_CP043450.1"/>
</dbReference>
<dbReference type="Proteomes" id="UP000251402">
    <property type="component" value="Chromosome"/>
</dbReference>
<dbReference type="AlphaFoldDB" id="A0A5C1HUR6"/>
<keyword evidence="3" id="KW-1185">Reference proteome</keyword>
<dbReference type="KEGG" id="mrub:DEO27_003845"/>
<evidence type="ECO:0000256" key="1">
    <source>
        <dbReference type="SAM" id="Phobius"/>
    </source>
</evidence>
<evidence type="ECO:0000313" key="3">
    <source>
        <dbReference type="Proteomes" id="UP000251402"/>
    </source>
</evidence>
<evidence type="ECO:0000313" key="2">
    <source>
        <dbReference type="EMBL" id="QEM09183.1"/>
    </source>
</evidence>
<name>A0A5C1HUR6_9SPHI</name>
<sequence length="74" mass="8684">MNLLKRKTKRGAAPALWLLRFPAGLELRQRRAADWLSRKTQYWNKGSWLVALVLFVVLFGSCCLYLCIKVFIHF</sequence>